<dbReference type="EMBL" id="CP014263">
    <property type="protein sequence ID" value="AQG79917.1"/>
    <property type="molecule type" value="Genomic_DNA"/>
</dbReference>
<dbReference type="InterPro" id="IPR010106">
    <property type="entry name" value="RpnA"/>
</dbReference>
<dbReference type="AlphaFoldDB" id="A0A1P9WWZ3"/>
<evidence type="ECO:0000259" key="2">
    <source>
        <dbReference type="Pfam" id="PF04754"/>
    </source>
</evidence>
<reference evidence="3 4" key="1">
    <citation type="submission" date="2016-01" db="EMBL/GenBank/DDBJ databases">
        <authorList>
            <person name="Oliw E.H."/>
        </authorList>
    </citation>
    <scope>NUCLEOTIDE SEQUENCE [LARGE SCALE GENOMIC DNA]</scope>
    <source>
        <strain evidence="3 4">DY10</strain>
    </source>
</reference>
<evidence type="ECO:0000313" key="4">
    <source>
        <dbReference type="Proteomes" id="UP000187941"/>
    </source>
</evidence>
<organism evidence="3 4">
    <name type="scientific">Spirosoma montaniterrae</name>
    <dbReference type="NCBI Taxonomy" id="1178516"/>
    <lineage>
        <taxon>Bacteria</taxon>
        <taxon>Pseudomonadati</taxon>
        <taxon>Bacteroidota</taxon>
        <taxon>Cytophagia</taxon>
        <taxon>Cytophagales</taxon>
        <taxon>Cytophagaceae</taxon>
        <taxon>Spirosoma</taxon>
    </lineage>
</organism>
<dbReference type="KEGG" id="smon:AWR27_11630"/>
<feature type="domain" description="Transposase (putative) YhgA-like" evidence="2">
    <location>
        <begin position="7"/>
        <end position="205"/>
    </location>
</feature>
<gene>
    <name evidence="3" type="ORF">AWR27_11630</name>
</gene>
<name>A0A1P9WWZ3_9BACT</name>
<sequence>MPTQPDNPHDRFFKATFSQPLIFADFAQAFMPRDVFERLDLGTLVRETDSFIDEQLSEHFADLLFSVQYGKKPLRIALLLEHKSYPVRYPHLQLNQYLLNYWTHQIRQKQRPVPIIPIVVYHGRTRWNQRPFAAYFTEADTSLHRFLPAFDYLLFDLSTVQTGDLMPLKTSFGKLTAKLLKNIRHKHALQRMFVEYASLIRQLLDEPEGQQFLGTAYIYMSWSSGLTTPEIVHIFGQVSYHAKDIAMSAAEILIQEGLKKGIQRGIEEGRQIGIQLGKQEGVQSMLVQTVQAMLKLNMDIHTIAVVVGRPEAEVETIIADITRSGES</sequence>
<evidence type="ECO:0000256" key="1">
    <source>
        <dbReference type="ARBA" id="ARBA00009787"/>
    </source>
</evidence>
<dbReference type="STRING" id="1178516.AWR27_11630"/>
<dbReference type="RefSeq" id="WP_077131348.1">
    <property type="nucleotide sequence ID" value="NZ_CP014263.1"/>
</dbReference>
<dbReference type="PANTHER" id="PTHR34611">
    <property type="match status" value="1"/>
</dbReference>
<dbReference type="GO" id="GO:1990238">
    <property type="term" value="F:double-stranded DNA endonuclease activity"/>
    <property type="evidence" value="ECO:0007669"/>
    <property type="project" value="TreeGrafter"/>
</dbReference>
<comment type="similarity">
    <text evidence="1">Belongs to the Rpn/YhgA-like nuclease family.</text>
</comment>
<dbReference type="NCBIfam" id="TIGR01784">
    <property type="entry name" value="T_den_put_tspse"/>
    <property type="match status" value="1"/>
</dbReference>
<dbReference type="InterPro" id="IPR051699">
    <property type="entry name" value="Rpn/YhgA-like_nuclease"/>
</dbReference>
<dbReference type="Pfam" id="PF04754">
    <property type="entry name" value="Transposase_31"/>
    <property type="match status" value="1"/>
</dbReference>
<dbReference type="GO" id="GO:0006310">
    <property type="term" value="P:DNA recombination"/>
    <property type="evidence" value="ECO:0007669"/>
    <property type="project" value="TreeGrafter"/>
</dbReference>
<protein>
    <recommendedName>
        <fullName evidence="2">Transposase (putative) YhgA-like domain-containing protein</fullName>
    </recommendedName>
</protein>
<keyword evidence="4" id="KW-1185">Reference proteome</keyword>
<evidence type="ECO:0000313" key="3">
    <source>
        <dbReference type="EMBL" id="AQG79917.1"/>
    </source>
</evidence>
<dbReference type="OrthoDB" id="932587at2"/>
<dbReference type="Proteomes" id="UP000187941">
    <property type="component" value="Chromosome"/>
</dbReference>
<dbReference type="InterPro" id="IPR006842">
    <property type="entry name" value="Transposase_31"/>
</dbReference>
<proteinExistence type="inferred from homology"/>
<dbReference type="PANTHER" id="PTHR34611:SF2">
    <property type="entry name" value="INACTIVE RECOMBINATION-PROMOTING NUCLEASE-LIKE PROTEIN RPNE-RELATED"/>
    <property type="match status" value="1"/>
</dbReference>
<accession>A0A1P9WWZ3</accession>